<name>A0A401GDP3_9APHY</name>
<gene>
    <name evidence="1" type="ORF">SCP_0300190</name>
</gene>
<dbReference type="STRING" id="139825.A0A401GDP3"/>
<sequence>MYAFGWTELGYFNDKEDELVLMHAMARYHAFLDLMSSSLMSFFVPMLDIDLVWHSHQLMGSRYANECARYCDAERVRTGRMDANAFEHRRAHDMAFPMPMPFYHPITVCVIIANPDLLVCAGSRHMNGQALFVVSRCSDLLVLPCFSTSV</sequence>
<dbReference type="OrthoDB" id="2684236at2759"/>
<dbReference type="GeneID" id="38777221"/>
<dbReference type="EMBL" id="BFAD01000003">
    <property type="protein sequence ID" value="GBE80304.1"/>
    <property type="molecule type" value="Genomic_DNA"/>
</dbReference>
<organism evidence="1 2">
    <name type="scientific">Sparassis crispa</name>
    <dbReference type="NCBI Taxonomy" id="139825"/>
    <lineage>
        <taxon>Eukaryota</taxon>
        <taxon>Fungi</taxon>
        <taxon>Dikarya</taxon>
        <taxon>Basidiomycota</taxon>
        <taxon>Agaricomycotina</taxon>
        <taxon>Agaricomycetes</taxon>
        <taxon>Polyporales</taxon>
        <taxon>Sparassidaceae</taxon>
        <taxon>Sparassis</taxon>
    </lineage>
</organism>
<accession>A0A401GDP3</accession>
<proteinExistence type="predicted"/>
<dbReference type="Proteomes" id="UP000287166">
    <property type="component" value="Unassembled WGS sequence"/>
</dbReference>
<reference evidence="1 2" key="1">
    <citation type="journal article" date="2018" name="Sci. Rep.">
        <title>Genome sequence of the cauliflower mushroom Sparassis crispa (Hanabiratake) and its association with beneficial usage.</title>
        <authorList>
            <person name="Kiyama R."/>
            <person name="Furutani Y."/>
            <person name="Kawaguchi K."/>
            <person name="Nakanishi T."/>
        </authorList>
    </citation>
    <scope>NUCLEOTIDE SEQUENCE [LARGE SCALE GENOMIC DNA]</scope>
</reference>
<dbReference type="PANTHER" id="PTHR34365">
    <property type="entry name" value="ENOLASE (DUF1399)"/>
    <property type="match status" value="1"/>
</dbReference>
<dbReference type="InParanoid" id="A0A401GDP3"/>
<dbReference type="InterPro" id="IPR009836">
    <property type="entry name" value="GRDP-like"/>
</dbReference>
<dbReference type="AlphaFoldDB" id="A0A401GDP3"/>
<dbReference type="Pfam" id="PF07173">
    <property type="entry name" value="GRDP-like"/>
    <property type="match status" value="1"/>
</dbReference>
<evidence type="ECO:0000313" key="2">
    <source>
        <dbReference type="Proteomes" id="UP000287166"/>
    </source>
</evidence>
<dbReference type="RefSeq" id="XP_027611217.1">
    <property type="nucleotide sequence ID" value="XM_027755416.1"/>
</dbReference>
<protein>
    <submittedName>
        <fullName evidence="1">Uncharacterized protein</fullName>
    </submittedName>
</protein>
<dbReference type="PANTHER" id="PTHR34365:SF7">
    <property type="entry name" value="GLYCINE-RICH DOMAIN-CONTAINING PROTEIN 1"/>
    <property type="match status" value="1"/>
</dbReference>
<evidence type="ECO:0000313" key="1">
    <source>
        <dbReference type="EMBL" id="GBE80304.1"/>
    </source>
</evidence>
<comment type="caution">
    <text evidence="1">The sequence shown here is derived from an EMBL/GenBank/DDBJ whole genome shotgun (WGS) entry which is preliminary data.</text>
</comment>
<keyword evidence="2" id="KW-1185">Reference proteome</keyword>